<feature type="domain" description="NXPE C-terminal" evidence="1">
    <location>
        <begin position="282"/>
        <end position="506"/>
    </location>
</feature>
<dbReference type="Pfam" id="PF24536">
    <property type="entry name" value="NXPE4_C"/>
    <property type="match status" value="1"/>
</dbReference>
<protein>
    <recommendedName>
        <fullName evidence="1">NXPE C-terminal domain-containing protein</fullName>
    </recommendedName>
</protein>
<dbReference type="PANTHER" id="PTHR16165:SF5">
    <property type="entry name" value="NXPE FAMILY MEMBER 3"/>
    <property type="match status" value="1"/>
</dbReference>
<comment type="caution">
    <text evidence="2">The sequence shown here is derived from an EMBL/GenBank/DDBJ whole genome shotgun (WGS) entry which is preliminary data.</text>
</comment>
<reference evidence="2" key="1">
    <citation type="submission" date="2021-03" db="EMBL/GenBank/DDBJ databases">
        <authorList>
            <person name="Bekaert M."/>
        </authorList>
    </citation>
    <scope>NUCLEOTIDE SEQUENCE</scope>
</reference>
<sequence>MQMEKNKGRWQILCPGYKKEVETFTATDFKYYEKYIKNKGLDFGKSLVYFLKSTVEIINNKSATFTTGDIITLRIILHKENGDVLTESGDFLKVWMSEKGKGAGSAGYVVDHGNGTYIGVIKTLWSGSPNIKISLSFPKESIGLFVNYIYKNGMLRTMKGVFKNAHGETGKGPCGIHTLTKHGICDFTSMNYGMRWFCSLPDKPGFDCSDWYSIIGDTNVSTFTTTQSNFISSTSNKIIKEIKVEVYGDKFIDHPEYLCRQINPSVTWNMSSPVGYLYNETWHNLLCQNNVEPSYNRYVSCLKNREIYMVGDSTVRHWLMSMAEILNLAYSIKLTLDAHHPIKAFSKSTRDNITVTWAAHEFPFFAYTSNATINYFKPARYHLNVLRSKNPIVVLHWYVHIGFVPLSVYEEHVMNAKDSIVEFLDRVPDAKIFIKGPHNLQHTDGVPYDFVRHLQDKIIFKIFDNIKHKIVYLNQWDITVASESYEMHPSNSLRHQMIHELLSYIC</sequence>
<evidence type="ECO:0000259" key="1">
    <source>
        <dbReference type="Pfam" id="PF24536"/>
    </source>
</evidence>
<dbReference type="PANTHER" id="PTHR16165">
    <property type="entry name" value="NXPE FAMILY MEMBER"/>
    <property type="match status" value="1"/>
</dbReference>
<dbReference type="OrthoDB" id="8675562at2759"/>
<dbReference type="EMBL" id="CAJPWZ010001742">
    <property type="protein sequence ID" value="CAG2222313.1"/>
    <property type="molecule type" value="Genomic_DNA"/>
</dbReference>
<evidence type="ECO:0000313" key="3">
    <source>
        <dbReference type="Proteomes" id="UP000683360"/>
    </source>
</evidence>
<dbReference type="InterPro" id="IPR057106">
    <property type="entry name" value="NXPE4_C"/>
</dbReference>
<keyword evidence="3" id="KW-1185">Reference proteome</keyword>
<dbReference type="AlphaFoldDB" id="A0A8S3SW39"/>
<evidence type="ECO:0000313" key="2">
    <source>
        <dbReference type="EMBL" id="CAG2222313.1"/>
    </source>
</evidence>
<gene>
    <name evidence="2" type="ORF">MEDL_35674</name>
</gene>
<proteinExistence type="predicted"/>
<dbReference type="Pfam" id="PF06312">
    <property type="entry name" value="Neurexophilin"/>
    <property type="match status" value="1"/>
</dbReference>
<dbReference type="InterPro" id="IPR026845">
    <property type="entry name" value="NXPH/NXPE"/>
</dbReference>
<dbReference type="Proteomes" id="UP000683360">
    <property type="component" value="Unassembled WGS sequence"/>
</dbReference>
<accession>A0A8S3SW39</accession>
<name>A0A8S3SW39_MYTED</name>
<organism evidence="2 3">
    <name type="scientific">Mytilus edulis</name>
    <name type="common">Blue mussel</name>
    <dbReference type="NCBI Taxonomy" id="6550"/>
    <lineage>
        <taxon>Eukaryota</taxon>
        <taxon>Metazoa</taxon>
        <taxon>Spiralia</taxon>
        <taxon>Lophotrochozoa</taxon>
        <taxon>Mollusca</taxon>
        <taxon>Bivalvia</taxon>
        <taxon>Autobranchia</taxon>
        <taxon>Pteriomorphia</taxon>
        <taxon>Mytilida</taxon>
        <taxon>Mytiloidea</taxon>
        <taxon>Mytilidae</taxon>
        <taxon>Mytilinae</taxon>
        <taxon>Mytilus</taxon>
    </lineage>
</organism>